<gene>
    <name evidence="2" type="ORF">M422DRAFT_273446</name>
</gene>
<dbReference type="EMBL" id="KN837407">
    <property type="protein sequence ID" value="KIJ25580.1"/>
    <property type="molecule type" value="Genomic_DNA"/>
</dbReference>
<dbReference type="AlphaFoldDB" id="A0A0C9UJZ5"/>
<organism evidence="2 3">
    <name type="scientific">Sphaerobolus stellatus (strain SS14)</name>
    <dbReference type="NCBI Taxonomy" id="990650"/>
    <lineage>
        <taxon>Eukaryota</taxon>
        <taxon>Fungi</taxon>
        <taxon>Dikarya</taxon>
        <taxon>Basidiomycota</taxon>
        <taxon>Agaricomycotina</taxon>
        <taxon>Agaricomycetes</taxon>
        <taxon>Phallomycetidae</taxon>
        <taxon>Geastrales</taxon>
        <taxon>Sphaerobolaceae</taxon>
        <taxon>Sphaerobolus</taxon>
    </lineage>
</organism>
<feature type="region of interest" description="Disordered" evidence="1">
    <location>
        <begin position="1"/>
        <end position="91"/>
    </location>
</feature>
<dbReference type="Proteomes" id="UP000054279">
    <property type="component" value="Unassembled WGS sequence"/>
</dbReference>
<protein>
    <submittedName>
        <fullName evidence="2">Uncharacterized protein</fullName>
    </submittedName>
</protein>
<feature type="compositionally biased region" description="Basic and acidic residues" evidence="1">
    <location>
        <begin position="1"/>
        <end position="11"/>
    </location>
</feature>
<dbReference type="HOGENOM" id="CLU_2098384_0_0_1"/>
<evidence type="ECO:0000313" key="2">
    <source>
        <dbReference type="EMBL" id="KIJ25580.1"/>
    </source>
</evidence>
<feature type="region of interest" description="Disordered" evidence="1">
    <location>
        <begin position="97"/>
        <end position="116"/>
    </location>
</feature>
<evidence type="ECO:0000313" key="3">
    <source>
        <dbReference type="Proteomes" id="UP000054279"/>
    </source>
</evidence>
<keyword evidence="3" id="KW-1185">Reference proteome</keyword>
<name>A0A0C9UJZ5_SPHS4</name>
<proteinExistence type="predicted"/>
<accession>A0A0C9UJZ5</accession>
<feature type="compositionally biased region" description="Polar residues" evidence="1">
    <location>
        <begin position="21"/>
        <end position="48"/>
    </location>
</feature>
<reference evidence="2 3" key="1">
    <citation type="submission" date="2014-06" db="EMBL/GenBank/DDBJ databases">
        <title>Evolutionary Origins and Diversification of the Mycorrhizal Mutualists.</title>
        <authorList>
            <consortium name="DOE Joint Genome Institute"/>
            <consortium name="Mycorrhizal Genomics Consortium"/>
            <person name="Kohler A."/>
            <person name="Kuo A."/>
            <person name="Nagy L.G."/>
            <person name="Floudas D."/>
            <person name="Copeland A."/>
            <person name="Barry K.W."/>
            <person name="Cichocki N."/>
            <person name="Veneault-Fourrey C."/>
            <person name="LaButti K."/>
            <person name="Lindquist E.A."/>
            <person name="Lipzen A."/>
            <person name="Lundell T."/>
            <person name="Morin E."/>
            <person name="Murat C."/>
            <person name="Riley R."/>
            <person name="Ohm R."/>
            <person name="Sun H."/>
            <person name="Tunlid A."/>
            <person name="Henrissat B."/>
            <person name="Grigoriev I.V."/>
            <person name="Hibbett D.S."/>
            <person name="Martin F."/>
        </authorList>
    </citation>
    <scope>NUCLEOTIDE SEQUENCE [LARGE SCALE GENOMIC DNA]</scope>
    <source>
        <strain evidence="2 3">SS14</strain>
    </source>
</reference>
<feature type="compositionally biased region" description="Polar residues" evidence="1">
    <location>
        <begin position="107"/>
        <end position="116"/>
    </location>
</feature>
<sequence>MAHKKKTDDKIPAGTSDAVDSGSSTTTRANNPLAKTTNELELSENIPQTPNPPGGDRDPPPAEKSSELPEPSGQSASADPDPKELVLGNQLQEILDTINKHMDEVESSSSIIGENQ</sequence>
<feature type="compositionally biased region" description="Basic and acidic residues" evidence="1">
    <location>
        <begin position="55"/>
        <end position="67"/>
    </location>
</feature>
<evidence type="ECO:0000256" key="1">
    <source>
        <dbReference type="SAM" id="MobiDB-lite"/>
    </source>
</evidence>